<evidence type="ECO:0000313" key="2">
    <source>
        <dbReference type="Proteomes" id="UP000092093"/>
    </source>
</evidence>
<reference evidence="1 2" key="1">
    <citation type="submission" date="2015-09" db="EMBL/GenBank/DDBJ databases">
        <title>Aphanizomenon flos-aquae WA102.</title>
        <authorList>
            <person name="Driscoll C."/>
        </authorList>
    </citation>
    <scope>NUCLEOTIDE SEQUENCE [LARGE SCALE GENOMIC DNA]</scope>
    <source>
        <strain evidence="1">WA102</strain>
    </source>
</reference>
<dbReference type="EMBL" id="LJOW01000020">
    <property type="protein sequence ID" value="OBQ44550.1"/>
    <property type="molecule type" value="Genomic_DNA"/>
</dbReference>
<protein>
    <submittedName>
        <fullName evidence="1">Uncharacterized protein</fullName>
    </submittedName>
</protein>
<organism evidence="1 2">
    <name type="scientific">Aphanizomenon flos-aquae WA102</name>
    <dbReference type="NCBI Taxonomy" id="1710896"/>
    <lineage>
        <taxon>Bacteria</taxon>
        <taxon>Bacillati</taxon>
        <taxon>Cyanobacteriota</taxon>
        <taxon>Cyanophyceae</taxon>
        <taxon>Nostocales</taxon>
        <taxon>Aphanizomenonaceae</taxon>
        <taxon>Aphanizomenon</taxon>
    </lineage>
</organism>
<gene>
    <name evidence="1" type="ORF">AN484_06590</name>
</gene>
<comment type="caution">
    <text evidence="1">The sequence shown here is derived from an EMBL/GenBank/DDBJ whole genome shotgun (WGS) entry which is preliminary data.</text>
</comment>
<dbReference type="Proteomes" id="UP000092093">
    <property type="component" value="Unassembled WGS sequence"/>
</dbReference>
<accession>A0A1B7X5H3</accession>
<proteinExistence type="predicted"/>
<sequence>MPTYFPENNTPWQNDDVTRSLQKINGLLLSGNVPVSLAAGTNVIGGVTLTRASTATRSDFTAAVDTQIVAASTTRPMLSIYNVGPAVLRIGLGSTVTSLTNFTYLLNVGDTYVANPNEVTLEHRAIFAAAGSNAEVTIGA</sequence>
<dbReference type="AlphaFoldDB" id="A0A1B7X5H3"/>
<evidence type="ECO:0000313" key="1">
    <source>
        <dbReference type="EMBL" id="OBQ44550.1"/>
    </source>
</evidence>
<name>A0A1B7X5H3_APHFL</name>